<sequence>MALAVQVGPLVMAATVARVVLAAAMAVTRATAGPAAQAEQPH</sequence>
<evidence type="ECO:0000313" key="2">
    <source>
        <dbReference type="EMBL" id="EUA87981.1"/>
    </source>
</evidence>
<evidence type="ECO:0000313" key="3">
    <source>
        <dbReference type="Proteomes" id="UP000020681"/>
    </source>
</evidence>
<dbReference type="EMBL" id="JAOL01000151">
    <property type="protein sequence ID" value="EUA87981.1"/>
    <property type="molecule type" value="Genomic_DNA"/>
</dbReference>
<keyword evidence="3" id="KW-1185">Reference proteome</keyword>
<proteinExistence type="predicted"/>
<feature type="chain" id="PRO_5045512211" evidence="1">
    <location>
        <begin position="23"/>
        <end position="42"/>
    </location>
</feature>
<dbReference type="Proteomes" id="UP000020681">
    <property type="component" value="Unassembled WGS sequence"/>
</dbReference>
<comment type="caution">
    <text evidence="2">The sequence shown here is derived from an EMBL/GenBank/DDBJ whole genome shotgun (WGS) entry which is preliminary data.</text>
</comment>
<protein>
    <submittedName>
        <fullName evidence="2">Uncharacterized protein</fullName>
    </submittedName>
</protein>
<name>A0ABN0QTA5_MYCUL</name>
<gene>
    <name evidence="2" type="ORF">I551_5524</name>
</gene>
<accession>A0ABN0QTA5</accession>
<organism evidence="2 3">
    <name type="scientific">Mycobacterium ulcerans str. Harvey</name>
    <dbReference type="NCBI Taxonomy" id="1299332"/>
    <lineage>
        <taxon>Bacteria</taxon>
        <taxon>Bacillati</taxon>
        <taxon>Actinomycetota</taxon>
        <taxon>Actinomycetes</taxon>
        <taxon>Mycobacteriales</taxon>
        <taxon>Mycobacteriaceae</taxon>
        <taxon>Mycobacterium</taxon>
        <taxon>Mycobacterium ulcerans group</taxon>
    </lineage>
</organism>
<keyword evidence="1" id="KW-0732">Signal</keyword>
<feature type="signal peptide" evidence="1">
    <location>
        <begin position="1"/>
        <end position="22"/>
    </location>
</feature>
<reference evidence="2 3" key="1">
    <citation type="submission" date="2014-01" db="EMBL/GenBank/DDBJ databases">
        <authorList>
            <person name="Dobos K."/>
            <person name="Lenaerts A."/>
            <person name="Ordway D."/>
            <person name="DeGroote M.A."/>
            <person name="Parker T."/>
            <person name="Sizemore C."/>
            <person name="Tallon L.J."/>
            <person name="Sadzewicz L.K."/>
            <person name="Sengamalay N."/>
            <person name="Fraser C.M."/>
            <person name="Hine E."/>
            <person name="Shefchek K.A."/>
            <person name="Das S.P."/>
            <person name="Tettelin H."/>
        </authorList>
    </citation>
    <scope>NUCLEOTIDE SEQUENCE [LARGE SCALE GENOMIC DNA]</scope>
    <source>
        <strain evidence="2 3">Harvey</strain>
    </source>
</reference>
<evidence type="ECO:0000256" key="1">
    <source>
        <dbReference type="SAM" id="SignalP"/>
    </source>
</evidence>